<dbReference type="PROSITE" id="PS51360">
    <property type="entry name" value="PLUS3"/>
    <property type="match status" value="1"/>
</dbReference>
<reference evidence="6" key="1">
    <citation type="submission" date="2022-06" db="EMBL/GenBank/DDBJ databases">
        <title>Uncovering the hologenomic basis of an extraordinary plant invasion.</title>
        <authorList>
            <person name="Bieker V.C."/>
            <person name="Martin M.D."/>
            <person name="Gilbert T."/>
            <person name="Hodgins K."/>
            <person name="Battlay P."/>
            <person name="Petersen B."/>
            <person name="Wilson J."/>
        </authorList>
    </citation>
    <scope>NUCLEOTIDE SEQUENCE</scope>
    <source>
        <strain evidence="6">AA19_3_7</strain>
        <tissue evidence="6">Leaf</tissue>
    </source>
</reference>
<feature type="compositionally biased region" description="Acidic residues" evidence="4">
    <location>
        <begin position="277"/>
        <end position="289"/>
    </location>
</feature>
<protein>
    <recommendedName>
        <fullName evidence="5">Plus3 domain-containing protein</fullName>
    </recommendedName>
</protein>
<feature type="region of interest" description="Disordered" evidence="4">
    <location>
        <begin position="697"/>
        <end position="720"/>
    </location>
</feature>
<keyword evidence="3" id="KW-0862">Zinc</keyword>
<evidence type="ECO:0000256" key="4">
    <source>
        <dbReference type="SAM" id="MobiDB-lite"/>
    </source>
</evidence>
<evidence type="ECO:0000256" key="1">
    <source>
        <dbReference type="ARBA" id="ARBA00022723"/>
    </source>
</evidence>
<dbReference type="Gene3D" id="1.10.245.10">
    <property type="entry name" value="SWIB/MDM2 domain"/>
    <property type="match status" value="1"/>
</dbReference>
<dbReference type="CDD" id="cd15568">
    <property type="entry name" value="PHD5_NSD"/>
    <property type="match status" value="1"/>
</dbReference>
<feature type="compositionally biased region" description="Basic and acidic residues" evidence="4">
    <location>
        <begin position="267"/>
        <end position="276"/>
    </location>
</feature>
<dbReference type="Gene3D" id="3.30.1490.40">
    <property type="match status" value="1"/>
</dbReference>
<evidence type="ECO:0000313" key="6">
    <source>
        <dbReference type="EMBL" id="KAI7750512.1"/>
    </source>
</evidence>
<dbReference type="SUPFAM" id="SSF159042">
    <property type="entry name" value="Plus3-like"/>
    <property type="match status" value="1"/>
</dbReference>
<comment type="caution">
    <text evidence="6">The sequence shown here is derived from an EMBL/GenBank/DDBJ whole genome shotgun (WGS) entry which is preliminary data.</text>
</comment>
<dbReference type="Gene3D" id="3.30.40.10">
    <property type="entry name" value="Zinc/RING finger domain, C3HC4 (zinc finger)"/>
    <property type="match status" value="1"/>
</dbReference>
<dbReference type="PANTHER" id="PTHR46851:SF22">
    <property type="entry name" value="ZINC ION BINDING _ DNA BINDING PROTEIN"/>
    <property type="match status" value="1"/>
</dbReference>
<dbReference type="InterPro" id="IPR004343">
    <property type="entry name" value="Plus-3_dom"/>
</dbReference>
<dbReference type="InterPro" id="IPR035445">
    <property type="entry name" value="GYF-like_dom_sf"/>
</dbReference>
<proteinExistence type="predicted"/>
<feature type="domain" description="Plus3" evidence="5">
    <location>
        <begin position="471"/>
        <end position="595"/>
    </location>
</feature>
<dbReference type="Gene3D" id="3.90.70.200">
    <property type="entry name" value="Plus-3 domain"/>
    <property type="match status" value="1"/>
</dbReference>
<dbReference type="SMART" id="SM00719">
    <property type="entry name" value="Plus3"/>
    <property type="match status" value="1"/>
</dbReference>
<dbReference type="SUPFAM" id="SSF47592">
    <property type="entry name" value="SWIB/MDM2 domain"/>
    <property type="match status" value="1"/>
</dbReference>
<dbReference type="InterPro" id="IPR011011">
    <property type="entry name" value="Znf_FYVE_PHD"/>
</dbReference>
<feature type="region of interest" description="Disordered" evidence="4">
    <location>
        <begin position="616"/>
        <end position="636"/>
    </location>
</feature>
<dbReference type="PANTHER" id="PTHR46851">
    <property type="entry name" value="OS01G0884500 PROTEIN"/>
    <property type="match status" value="1"/>
</dbReference>
<gene>
    <name evidence="6" type="ORF">M8C21_012360</name>
</gene>
<name>A0AAD5CZ68_AMBAR</name>
<dbReference type="AlphaFoldDB" id="A0AAD5CZ68"/>
<dbReference type="Pfam" id="PF22908">
    <property type="entry name" value="PHD_NSD"/>
    <property type="match status" value="1"/>
</dbReference>
<dbReference type="GO" id="GO:0003677">
    <property type="term" value="F:DNA binding"/>
    <property type="evidence" value="ECO:0007669"/>
    <property type="project" value="InterPro"/>
</dbReference>
<organism evidence="6 7">
    <name type="scientific">Ambrosia artemisiifolia</name>
    <name type="common">Common ragweed</name>
    <dbReference type="NCBI Taxonomy" id="4212"/>
    <lineage>
        <taxon>Eukaryota</taxon>
        <taxon>Viridiplantae</taxon>
        <taxon>Streptophyta</taxon>
        <taxon>Embryophyta</taxon>
        <taxon>Tracheophyta</taxon>
        <taxon>Spermatophyta</taxon>
        <taxon>Magnoliopsida</taxon>
        <taxon>eudicotyledons</taxon>
        <taxon>Gunneridae</taxon>
        <taxon>Pentapetalae</taxon>
        <taxon>asterids</taxon>
        <taxon>campanulids</taxon>
        <taxon>Asterales</taxon>
        <taxon>Asteraceae</taxon>
        <taxon>Asteroideae</taxon>
        <taxon>Heliantheae alliance</taxon>
        <taxon>Heliantheae</taxon>
        <taxon>Ambrosia</taxon>
    </lineage>
</organism>
<dbReference type="Proteomes" id="UP001206925">
    <property type="component" value="Unassembled WGS sequence"/>
</dbReference>
<dbReference type="InterPro" id="IPR045894">
    <property type="entry name" value="At5g08430-like"/>
</dbReference>
<accession>A0AAD5CZ68</accession>
<dbReference type="SUPFAM" id="SSF57903">
    <property type="entry name" value="FYVE/PHD zinc finger"/>
    <property type="match status" value="1"/>
</dbReference>
<feature type="compositionally biased region" description="Basic and acidic residues" evidence="4">
    <location>
        <begin position="697"/>
        <end position="707"/>
    </location>
</feature>
<dbReference type="InterPro" id="IPR013083">
    <property type="entry name" value="Znf_RING/FYVE/PHD"/>
</dbReference>
<evidence type="ECO:0000256" key="2">
    <source>
        <dbReference type="ARBA" id="ARBA00022771"/>
    </source>
</evidence>
<dbReference type="GO" id="GO:0008270">
    <property type="term" value="F:zinc ion binding"/>
    <property type="evidence" value="ECO:0007669"/>
    <property type="project" value="UniProtKB-KW"/>
</dbReference>
<dbReference type="EMBL" id="JAMZMK010006144">
    <property type="protein sequence ID" value="KAI7750512.1"/>
    <property type="molecule type" value="Genomic_DNA"/>
</dbReference>
<evidence type="ECO:0000259" key="5">
    <source>
        <dbReference type="PROSITE" id="PS51360"/>
    </source>
</evidence>
<dbReference type="InterPro" id="IPR036128">
    <property type="entry name" value="Plus3-like_sf"/>
</dbReference>
<sequence length="773" mass="89299">MLMMKREGEEVEDNEEGRRRMKGWRRMMMKIPSVLSSIITKDTHSHFIFLRTRFFTIFLKWVPSNDHFSPLIVFKIVSLGEKTKGFCSDQPTTHIVFAEMRKKGKKVEKNEDDCEDWCFVCKDGGDLIICEHKDCLKSYHLVCVEFDESSGKSKSRFICNWHKCDICRRASDFQCFGCPKSVCGRCIKSADFVHVRGKKGFCDHCLKLSLLVEQKKDVDSDEETVVDFNNRDTYETLYKEYWEIINETEKLTLEDLLSAKTKLKSGKNYDSDKHDDSDDYQCSDSEENEEMKPHGSRKKLKRSKPEPLAKKVKTKVKKEVKGKSNKEEFMGWGSTRVIEFLTYLGKDTSIALSQRELENIVKRYSTENNLIQKNKIVECDEWLRSIFKRKTIRMNRIYDSLETHLAENQVSSDEDEDEDEDDDLVYESEEIDHEEKEVVVNKRKKKNNDGKVVEKKEDLIVTDVPHYHFAAIVPENIKLVYLRRSLVQKFAKEPESFKSKVMGSFVRVKDDTNGCFTRGSYQLMQITGVKKCLVDENDFILQASDRDICITSLSEDDFSEEECRDLKNKVKSGILPKLELTVLEEKAMSLHRDIVTHYLRKRELLLDEKNKQKLLETAPSVVPDEDDNKDSPKSILTHSSSATFGINSAIKEEVPACETYEMAMKLENFFGSLEKQEKSRKPSVVKSSNQLFDFSKEKSSMDDISKEDVEDTESSQWFVTSPSGDRVGPVSLSVLKNWSQSQAASKSVIYKTNEAKEQAKPLTAVLNLAFNRK</sequence>
<keyword evidence="7" id="KW-1185">Reference proteome</keyword>
<dbReference type="InterPro" id="IPR036885">
    <property type="entry name" value="SWIB_MDM2_dom_sf"/>
</dbReference>
<keyword evidence="2" id="KW-0863">Zinc-finger</keyword>
<dbReference type="Pfam" id="PF03126">
    <property type="entry name" value="Plus-3"/>
    <property type="match status" value="1"/>
</dbReference>
<feature type="region of interest" description="Disordered" evidence="4">
    <location>
        <begin position="265"/>
        <end position="318"/>
    </location>
</feature>
<dbReference type="InterPro" id="IPR001965">
    <property type="entry name" value="Znf_PHD"/>
</dbReference>
<dbReference type="SMART" id="SM00249">
    <property type="entry name" value="PHD"/>
    <property type="match status" value="1"/>
</dbReference>
<evidence type="ECO:0000313" key="7">
    <source>
        <dbReference type="Proteomes" id="UP001206925"/>
    </source>
</evidence>
<dbReference type="InterPro" id="IPR055198">
    <property type="entry name" value="NSD_PHD"/>
</dbReference>
<evidence type="ECO:0000256" key="3">
    <source>
        <dbReference type="ARBA" id="ARBA00022833"/>
    </source>
</evidence>
<keyword evidence="1" id="KW-0479">Metal-binding</keyword>